<evidence type="ECO:0000256" key="4">
    <source>
        <dbReference type="ARBA" id="ARBA00023163"/>
    </source>
</evidence>
<name>A0AAQ3LDW5_9BACT</name>
<dbReference type="GO" id="GO:0003700">
    <property type="term" value="F:DNA-binding transcription factor activity"/>
    <property type="evidence" value="ECO:0007669"/>
    <property type="project" value="InterPro"/>
</dbReference>
<dbReference type="PROSITE" id="PS01124">
    <property type="entry name" value="HTH_ARAC_FAMILY_2"/>
    <property type="match status" value="1"/>
</dbReference>
<dbReference type="InterPro" id="IPR018062">
    <property type="entry name" value="HTH_AraC-typ_CS"/>
</dbReference>
<evidence type="ECO:0000256" key="3">
    <source>
        <dbReference type="ARBA" id="ARBA00023159"/>
    </source>
</evidence>
<reference evidence="6 7" key="1">
    <citation type="submission" date="2023-10" db="EMBL/GenBank/DDBJ databases">
        <title>Rubellicoccus peritrichatus gen. nov., sp. nov., isolated from an algae of coral reef tank.</title>
        <authorList>
            <person name="Luo J."/>
        </authorList>
    </citation>
    <scope>NUCLEOTIDE SEQUENCE [LARGE SCALE GENOMIC DNA]</scope>
    <source>
        <strain evidence="6 7">CR14</strain>
    </source>
</reference>
<dbReference type="SUPFAM" id="SSF46689">
    <property type="entry name" value="Homeodomain-like"/>
    <property type="match status" value="2"/>
</dbReference>
<evidence type="ECO:0000313" key="7">
    <source>
        <dbReference type="Proteomes" id="UP001304300"/>
    </source>
</evidence>
<proteinExistence type="predicted"/>
<protein>
    <submittedName>
        <fullName evidence="6">AraC family transcriptional regulator</fullName>
    </submittedName>
</protein>
<dbReference type="Proteomes" id="UP001304300">
    <property type="component" value="Chromosome"/>
</dbReference>
<evidence type="ECO:0000259" key="5">
    <source>
        <dbReference type="PROSITE" id="PS01124"/>
    </source>
</evidence>
<keyword evidence="2" id="KW-0238">DNA-binding</keyword>
<dbReference type="SMART" id="SM00342">
    <property type="entry name" value="HTH_ARAC"/>
    <property type="match status" value="1"/>
</dbReference>
<evidence type="ECO:0000256" key="1">
    <source>
        <dbReference type="ARBA" id="ARBA00023015"/>
    </source>
</evidence>
<keyword evidence="3" id="KW-0010">Activator</keyword>
<accession>A0AAQ3LDW5</accession>
<gene>
    <name evidence="6" type="ORF">RZN69_10855</name>
</gene>
<dbReference type="GO" id="GO:0043565">
    <property type="term" value="F:sequence-specific DNA binding"/>
    <property type="evidence" value="ECO:0007669"/>
    <property type="project" value="InterPro"/>
</dbReference>
<dbReference type="EMBL" id="CP136920">
    <property type="protein sequence ID" value="WOO43587.1"/>
    <property type="molecule type" value="Genomic_DNA"/>
</dbReference>
<dbReference type="InterPro" id="IPR018060">
    <property type="entry name" value="HTH_AraC"/>
</dbReference>
<dbReference type="Gene3D" id="1.10.10.60">
    <property type="entry name" value="Homeodomain-like"/>
    <property type="match status" value="2"/>
</dbReference>
<keyword evidence="4" id="KW-0804">Transcription</keyword>
<dbReference type="Pfam" id="PF12833">
    <property type="entry name" value="HTH_18"/>
    <property type="match status" value="1"/>
</dbReference>
<dbReference type="RefSeq" id="WP_317836149.1">
    <property type="nucleotide sequence ID" value="NZ_CP136920.1"/>
</dbReference>
<keyword evidence="7" id="KW-1185">Reference proteome</keyword>
<dbReference type="AlphaFoldDB" id="A0AAQ3LDW5"/>
<dbReference type="InterPro" id="IPR009057">
    <property type="entry name" value="Homeodomain-like_sf"/>
</dbReference>
<sequence>MRDLGNSLHLDIYTAQRNWVGPEWVDVHNSTGHDRLLYSKKGTGILKHHNSTFQIEPGAYYLVPSNCHFAYRYDGPMDLCWVHFNTTYLGGINLFSIYEPPWLFHSEHPEIYDTLIDQLIANFKLDESFSRRLERHAILLLFIKEFIKRAPPLSPHRNRKIDRMLPALRYVSDHLGEDLSVPRLAEICGLQRTRFSLAFKEAIGTAPAEYIRNKRIEAAQRELLFTNKTLESVASDVGLGDAYHFSRTFKRVTGSSPGTYRKAMKITTQAQQ</sequence>
<dbReference type="InterPro" id="IPR050204">
    <property type="entry name" value="AraC_XylS_family_regulators"/>
</dbReference>
<organism evidence="6 7">
    <name type="scientific">Rubellicoccus peritrichatus</name>
    <dbReference type="NCBI Taxonomy" id="3080537"/>
    <lineage>
        <taxon>Bacteria</taxon>
        <taxon>Pseudomonadati</taxon>
        <taxon>Verrucomicrobiota</taxon>
        <taxon>Opitutia</taxon>
        <taxon>Puniceicoccales</taxon>
        <taxon>Cerasicoccaceae</taxon>
        <taxon>Rubellicoccus</taxon>
    </lineage>
</organism>
<dbReference type="SUPFAM" id="SSF51215">
    <property type="entry name" value="Regulatory protein AraC"/>
    <property type="match status" value="1"/>
</dbReference>
<evidence type="ECO:0000313" key="6">
    <source>
        <dbReference type="EMBL" id="WOO43587.1"/>
    </source>
</evidence>
<dbReference type="InterPro" id="IPR003313">
    <property type="entry name" value="AraC-bd"/>
</dbReference>
<dbReference type="PANTHER" id="PTHR46796">
    <property type="entry name" value="HTH-TYPE TRANSCRIPTIONAL ACTIVATOR RHAS-RELATED"/>
    <property type="match status" value="1"/>
</dbReference>
<dbReference type="KEGG" id="puo:RZN69_10855"/>
<dbReference type="Pfam" id="PF02311">
    <property type="entry name" value="AraC_binding"/>
    <property type="match status" value="1"/>
</dbReference>
<feature type="domain" description="HTH araC/xylS-type" evidence="5">
    <location>
        <begin position="165"/>
        <end position="263"/>
    </location>
</feature>
<keyword evidence="1" id="KW-0805">Transcription regulation</keyword>
<evidence type="ECO:0000256" key="2">
    <source>
        <dbReference type="ARBA" id="ARBA00023125"/>
    </source>
</evidence>
<dbReference type="PROSITE" id="PS00041">
    <property type="entry name" value="HTH_ARAC_FAMILY_1"/>
    <property type="match status" value="1"/>
</dbReference>
<dbReference type="InterPro" id="IPR037923">
    <property type="entry name" value="HTH-like"/>
</dbReference>